<evidence type="ECO:0000313" key="1">
    <source>
        <dbReference type="EMBL" id="SER29168.1"/>
    </source>
</evidence>
<protein>
    <submittedName>
        <fullName evidence="1">Uncharacterized protein</fullName>
    </submittedName>
</protein>
<organism evidence="1 2">
    <name type="scientific">Faunimonas pinastri</name>
    <dbReference type="NCBI Taxonomy" id="1855383"/>
    <lineage>
        <taxon>Bacteria</taxon>
        <taxon>Pseudomonadati</taxon>
        <taxon>Pseudomonadota</taxon>
        <taxon>Alphaproteobacteria</taxon>
        <taxon>Hyphomicrobiales</taxon>
        <taxon>Afifellaceae</taxon>
        <taxon>Faunimonas</taxon>
    </lineage>
</organism>
<gene>
    <name evidence="1" type="ORF">SAMN05216548_114121</name>
</gene>
<reference evidence="1 2" key="1">
    <citation type="submission" date="2016-10" db="EMBL/GenBank/DDBJ databases">
        <authorList>
            <person name="de Groot N.N."/>
        </authorList>
    </citation>
    <scope>NUCLEOTIDE SEQUENCE [LARGE SCALE GENOMIC DNA]</scope>
    <source>
        <strain evidence="1 2">A52C2</strain>
    </source>
</reference>
<name>A0A1H9MZT3_9HYPH</name>
<dbReference type="EMBL" id="FOFG01000014">
    <property type="protein sequence ID" value="SER29168.1"/>
    <property type="molecule type" value="Genomic_DNA"/>
</dbReference>
<keyword evidence="2" id="KW-1185">Reference proteome</keyword>
<evidence type="ECO:0000313" key="2">
    <source>
        <dbReference type="Proteomes" id="UP000199647"/>
    </source>
</evidence>
<dbReference type="AlphaFoldDB" id="A0A1H9MZT3"/>
<proteinExistence type="predicted"/>
<sequence length="468" mass="49597">MGATLSRSALLRFCISVILIVSVTNAVHSQASPRSKIIDCWHVGAVNTQLMQACSGLFVDTPTFESCINNGPCFGSPTGSVVQPIVGSSGEPFCGAMGLSPCPMPRACGLPGTIACPPPPGFPFPPFPVAPACGTPPFPTCLSALPCGLPGALICAPPPPSDPGPIFINPNGFGSITPAGLSVSVPTEGMNGEGLITNSGTAQSETMLAAPPIPSLDGLRECQEGSNTEDEFQSCVVERALPRSYRTTEKCLEDNDEDRVRALACSTGGKRFTEIYDKVTNLKKCVDKAHSNTDRAVCVADPFMNEDQRYYLACLTQNKDSLSAAMVCAIARNATPEQQIALGCAIDTKMEPHAYVVCTGGKLLERELGKCLEHGIGTDDGCFGPNNDFVKLLHQRDDMIKHALGENSVAYQALKTIEDPFGLRGKTVEALNNGLHDLQHGPGPGNDIYKVEKAVGDIFKPVTHFKLF</sequence>
<accession>A0A1H9MZT3</accession>
<dbReference type="Proteomes" id="UP000199647">
    <property type="component" value="Unassembled WGS sequence"/>
</dbReference>